<dbReference type="PROSITE" id="PS50890">
    <property type="entry name" value="PUA"/>
    <property type="match status" value="1"/>
</dbReference>
<dbReference type="InterPro" id="IPR015500">
    <property type="entry name" value="Peptidase_S8_subtilisin-rel"/>
</dbReference>
<dbReference type="InterPro" id="IPR013783">
    <property type="entry name" value="Ig-like_fold"/>
</dbReference>
<dbReference type="GO" id="GO:0004252">
    <property type="term" value="F:serine-type endopeptidase activity"/>
    <property type="evidence" value="ECO:0007669"/>
    <property type="project" value="UniProtKB-UniRule"/>
</dbReference>
<dbReference type="Gene3D" id="2.60.40.4070">
    <property type="match status" value="1"/>
</dbReference>
<dbReference type="InterPro" id="IPR034213">
    <property type="entry name" value="S8_Vpr-like"/>
</dbReference>
<evidence type="ECO:0000313" key="13">
    <source>
        <dbReference type="Proteomes" id="UP000014023"/>
    </source>
</evidence>
<keyword evidence="9" id="KW-0732">Signal</keyword>
<dbReference type="InterPro" id="IPR036852">
    <property type="entry name" value="Peptidase_S8/S53_dom_sf"/>
</dbReference>
<feature type="signal peptide" evidence="9">
    <location>
        <begin position="1"/>
        <end position="24"/>
    </location>
</feature>
<dbReference type="NCBIfam" id="NF033510">
    <property type="entry name" value="Ca_tandemer"/>
    <property type="match status" value="3"/>
</dbReference>
<evidence type="ECO:0000259" key="11">
    <source>
        <dbReference type="Pfam" id="PF17936"/>
    </source>
</evidence>
<dbReference type="InterPro" id="IPR023827">
    <property type="entry name" value="Peptidase_S8_Asp-AS"/>
</dbReference>
<dbReference type="SUPFAM" id="SSF52743">
    <property type="entry name" value="Subtilisin-like"/>
    <property type="match status" value="1"/>
</dbReference>
<dbReference type="GO" id="GO:0006508">
    <property type="term" value="P:proteolysis"/>
    <property type="evidence" value="ECO:0007669"/>
    <property type="project" value="UniProtKB-KW"/>
</dbReference>
<dbReference type="RefSeq" id="WP_016126213.1">
    <property type="nucleotide sequence ID" value="NZ_KB976272.1"/>
</dbReference>
<keyword evidence="4 6" id="KW-0720">Serine protease</keyword>
<evidence type="ECO:0000256" key="5">
    <source>
        <dbReference type="PIRSR" id="PIRSR615500-1"/>
    </source>
</evidence>
<feature type="domain" description="Bacterial Ig" evidence="11">
    <location>
        <begin position="673"/>
        <end position="750"/>
    </location>
</feature>
<evidence type="ECO:0000256" key="4">
    <source>
        <dbReference type="ARBA" id="ARBA00022825"/>
    </source>
</evidence>
<keyword evidence="3 6" id="KW-0378">Hydrolase</keyword>
<evidence type="ECO:0000256" key="2">
    <source>
        <dbReference type="ARBA" id="ARBA00022670"/>
    </source>
</evidence>
<dbReference type="NCBIfam" id="TIGR01167">
    <property type="entry name" value="LPXTG_anchor"/>
    <property type="match status" value="1"/>
</dbReference>
<evidence type="ECO:0000259" key="10">
    <source>
        <dbReference type="Pfam" id="PF00082"/>
    </source>
</evidence>
<dbReference type="PANTHER" id="PTHR43806">
    <property type="entry name" value="PEPTIDASE S8"/>
    <property type="match status" value="1"/>
</dbReference>
<keyword evidence="2 6" id="KW-0645">Protease</keyword>
<evidence type="ECO:0000256" key="3">
    <source>
        <dbReference type="ARBA" id="ARBA00022801"/>
    </source>
</evidence>
<name>A0A9W5V5M9_BACCE</name>
<dbReference type="PROSITE" id="PS00138">
    <property type="entry name" value="SUBTILASE_SER"/>
    <property type="match status" value="1"/>
</dbReference>
<dbReference type="PROSITE" id="PS00137">
    <property type="entry name" value="SUBTILASE_HIS"/>
    <property type="match status" value="1"/>
</dbReference>
<dbReference type="Proteomes" id="UP000014023">
    <property type="component" value="Unassembled WGS sequence"/>
</dbReference>
<dbReference type="PANTHER" id="PTHR43806:SF65">
    <property type="entry name" value="SERINE PROTEASE APRX"/>
    <property type="match status" value="1"/>
</dbReference>
<feature type="region of interest" description="Disordered" evidence="8">
    <location>
        <begin position="281"/>
        <end position="306"/>
    </location>
</feature>
<evidence type="ECO:0000256" key="1">
    <source>
        <dbReference type="ARBA" id="ARBA00011073"/>
    </source>
</evidence>
<dbReference type="InterPro" id="IPR023828">
    <property type="entry name" value="Peptidase_S8_Ser-AS"/>
</dbReference>
<comment type="caution">
    <text evidence="12">The sequence shown here is derived from an EMBL/GenBank/DDBJ whole genome shotgun (WGS) entry which is preliminary data.</text>
</comment>
<feature type="domain" description="Bacterial Ig" evidence="11">
    <location>
        <begin position="756"/>
        <end position="835"/>
    </location>
</feature>
<comment type="similarity">
    <text evidence="1 6 7">Belongs to the peptidase S8 family.</text>
</comment>
<organism evidence="12 13">
    <name type="scientific">Bacillus cereus VD196</name>
    <dbReference type="NCBI Taxonomy" id="1053243"/>
    <lineage>
        <taxon>Bacteria</taxon>
        <taxon>Bacillati</taxon>
        <taxon>Bacillota</taxon>
        <taxon>Bacilli</taxon>
        <taxon>Bacillales</taxon>
        <taxon>Bacillaceae</taxon>
        <taxon>Bacillus</taxon>
        <taxon>Bacillus cereus group</taxon>
    </lineage>
</organism>
<dbReference type="CDD" id="cd07474">
    <property type="entry name" value="Peptidases_S8_subtilisin_Vpr-like"/>
    <property type="match status" value="1"/>
</dbReference>
<dbReference type="InterPro" id="IPR050131">
    <property type="entry name" value="Peptidase_S8_subtilisin-like"/>
</dbReference>
<dbReference type="Gene3D" id="2.60.40.10">
    <property type="entry name" value="Immunoglobulins"/>
    <property type="match status" value="3"/>
</dbReference>
<dbReference type="InterPro" id="IPR022398">
    <property type="entry name" value="Peptidase_S8_His-AS"/>
</dbReference>
<sequence length="995" mass="107374">MKKSILVFLSLIIFITCRSSYSYAEMKNPPKHFTGKGIKVAVIDTGIDSTHPDLKKNYLKGYDFVDNDTNPEDIVGHGTHVAGIIAANGRMKGVAPDASILAYRVSDQGGNTEMIIKAINQAIEDGAHIINLSMGTSLSGTDAPLNQAIQKAIAKNITVVTAAGNSGPEQWSLSNLTSTPEAISVGNAKQQGVNQSWFQISGTQHFIPFQAIKGGSKNLKPGEYSVVHFKNLTVEDIKKQDNLKNTIVIFDSVDHDQWTDSVQELQKRGVVVLLSSLERDDEVTTTKTPHLNNTDSPENNETSLPEGSIEKEEKQMFEKAAREQKVVTIAQDSELRIASNSSRGPAVGSWQIKPDIAAYGVDIESTVPRNMELNRSNIKAFTKKGYDIMSGTSMAAPRVAGAAALLKQAHPDWSPYEIRAALTSTATLIKEPNNNIVTPLAQGSGLVDIEKALEADILPLTNNLSFGFLQSNVGVQTITQNLKIKNVSNSSQTLVTDNQALEGNAEIKIPSSITIPSHQTIEIPVTLQVDTSLKISKHIGMLYLKQDEKQINIPYIVCVDPKDYPFLSMNGPFQVSNDKFPYLLEYYSPFSVEQLSIFITGQTDDNQPFSSVLMEKNTPSKGYQEFKWDGRDQNKKIVPNGTYELTITAKDSSQSYQISQHLTISGTDEKTVEAPKVNKVTDQDTKVTGTGEKGAIVKVTVDGKEIGTGKVDDQGNYMVDIPKQPGGKEIVVTLTDAAGNTSKPTKTTVEAKDVTAPDAPKVNKVTDQDTKVTGSGEKGATVKVVVDGKEIGTSKVDDQGNYMVDIPKQPGGKEIVVTLTDADGNTSQSTKTTVAAKDITAPDAPKVNKVTDQDTKITGTGEKGAIVKVTVDGKEIGTGTVDDQGNFTVDIPKQPVGKEVVVTLTDADGNVSKLAKTKLKIAPSKEGQKNINNDHQVIDTNLEDASNRNITKGNGSTMNSQYQGKLPKTGGNEGMMDTLLGLGAITMAFFVRRMK</sequence>
<evidence type="ECO:0000256" key="7">
    <source>
        <dbReference type="RuleBase" id="RU003355"/>
    </source>
</evidence>
<feature type="active site" description="Charge relay system" evidence="5 6">
    <location>
        <position position="44"/>
    </location>
</feature>
<dbReference type="Pfam" id="PF00082">
    <property type="entry name" value="Peptidase_S8"/>
    <property type="match status" value="1"/>
</dbReference>
<feature type="active site" description="Charge relay system" evidence="5 6">
    <location>
        <position position="393"/>
    </location>
</feature>
<dbReference type="Pfam" id="PF17936">
    <property type="entry name" value="Big_6"/>
    <property type="match status" value="3"/>
</dbReference>
<protein>
    <submittedName>
        <fullName evidence="12">LPXTG-domain-containing protein cell wall anchor domain</fullName>
    </submittedName>
</protein>
<accession>A0A9W5V5M9</accession>
<feature type="chain" id="PRO_5040866638" evidence="9">
    <location>
        <begin position="25"/>
        <end position="995"/>
    </location>
</feature>
<evidence type="ECO:0000256" key="9">
    <source>
        <dbReference type="SAM" id="SignalP"/>
    </source>
</evidence>
<dbReference type="InterPro" id="IPR041498">
    <property type="entry name" value="Big_6"/>
</dbReference>
<evidence type="ECO:0000256" key="6">
    <source>
        <dbReference type="PROSITE-ProRule" id="PRU01240"/>
    </source>
</evidence>
<evidence type="ECO:0000256" key="8">
    <source>
        <dbReference type="SAM" id="MobiDB-lite"/>
    </source>
</evidence>
<gene>
    <name evidence="12" type="ORF">IKE_06255</name>
</gene>
<feature type="domain" description="Peptidase S8/S53" evidence="10">
    <location>
        <begin position="35"/>
        <end position="431"/>
    </location>
</feature>
<dbReference type="PRINTS" id="PR00723">
    <property type="entry name" value="SUBTILISIN"/>
</dbReference>
<feature type="domain" description="Bacterial Ig" evidence="11">
    <location>
        <begin position="841"/>
        <end position="917"/>
    </location>
</feature>
<dbReference type="EMBL" id="AHFL01000084">
    <property type="protein sequence ID" value="EOO58608.1"/>
    <property type="molecule type" value="Genomic_DNA"/>
</dbReference>
<feature type="active site" description="Charge relay system" evidence="5 6">
    <location>
        <position position="77"/>
    </location>
</feature>
<dbReference type="Gene3D" id="3.40.50.200">
    <property type="entry name" value="Peptidase S8/S53 domain"/>
    <property type="match status" value="2"/>
</dbReference>
<dbReference type="PROSITE" id="PS00136">
    <property type="entry name" value="SUBTILASE_ASP"/>
    <property type="match status" value="1"/>
</dbReference>
<feature type="compositionally biased region" description="Polar residues" evidence="8">
    <location>
        <begin position="285"/>
        <end position="305"/>
    </location>
</feature>
<proteinExistence type="inferred from homology"/>
<evidence type="ECO:0000313" key="12">
    <source>
        <dbReference type="EMBL" id="EOO58608.1"/>
    </source>
</evidence>
<dbReference type="PROSITE" id="PS51892">
    <property type="entry name" value="SUBTILASE"/>
    <property type="match status" value="1"/>
</dbReference>
<reference evidence="12 13" key="1">
    <citation type="submission" date="2012-12" db="EMBL/GenBank/DDBJ databases">
        <title>The Genome Sequence of Bacillus cereus VD196.</title>
        <authorList>
            <consortium name="The Broad Institute Genome Sequencing Platform"/>
            <consortium name="The Broad Institute Genome Sequencing Center for Infectious Disease"/>
            <person name="Feldgarden M."/>
            <person name="Van der Auwera G.A."/>
            <person name="Mahillon J."/>
            <person name="Duprez V."/>
            <person name="Timmery S."/>
            <person name="Mattelet C."/>
            <person name="Dierick K."/>
            <person name="Sun M."/>
            <person name="Yu Z."/>
            <person name="Zhu L."/>
            <person name="Hu X."/>
            <person name="Shank E.B."/>
            <person name="Swiecicka I."/>
            <person name="Hansen B.M."/>
            <person name="Andrup L."/>
            <person name="Walker B."/>
            <person name="Young S.K."/>
            <person name="Zeng Q."/>
            <person name="Gargeya S."/>
            <person name="Fitzgerald M."/>
            <person name="Haas B."/>
            <person name="Abouelleil A."/>
            <person name="Alvarado L."/>
            <person name="Arachchi H.M."/>
            <person name="Berlin A.M."/>
            <person name="Chapman S.B."/>
            <person name="Dewar J."/>
            <person name="Goldberg J."/>
            <person name="Griggs A."/>
            <person name="Gujja S."/>
            <person name="Hansen M."/>
            <person name="Howarth C."/>
            <person name="Imamovic A."/>
            <person name="Larimer J."/>
            <person name="McCowan C."/>
            <person name="Murphy C."/>
            <person name="Neiman D."/>
            <person name="Pearson M."/>
            <person name="Priest M."/>
            <person name="Roberts A."/>
            <person name="Saif S."/>
            <person name="Shea T."/>
            <person name="Sisk P."/>
            <person name="Sykes S."/>
            <person name="Wortman J."/>
            <person name="Nusbaum C."/>
            <person name="Birren B."/>
        </authorList>
    </citation>
    <scope>NUCLEOTIDE SEQUENCE [LARGE SCALE GENOMIC DNA]</scope>
    <source>
        <strain evidence="12 13">VD196</strain>
    </source>
</reference>
<dbReference type="AlphaFoldDB" id="A0A9W5V5M9"/>
<dbReference type="InterPro" id="IPR000209">
    <property type="entry name" value="Peptidase_S8/S53_dom"/>
</dbReference>